<comment type="caution">
    <text evidence="3">The sequence shown here is derived from an EMBL/GenBank/DDBJ whole genome shotgun (WGS) entry which is preliminary data.</text>
</comment>
<dbReference type="Pfam" id="PF08044">
    <property type="entry name" value="DUF1707"/>
    <property type="match status" value="1"/>
</dbReference>
<evidence type="ECO:0000313" key="4">
    <source>
        <dbReference type="Proteomes" id="UP000295151"/>
    </source>
</evidence>
<keyword evidence="1" id="KW-0812">Transmembrane</keyword>
<protein>
    <submittedName>
        <fullName evidence="3">Uncharacterized protein DUF1707</fullName>
    </submittedName>
</protein>
<evidence type="ECO:0000256" key="1">
    <source>
        <dbReference type="SAM" id="Phobius"/>
    </source>
</evidence>
<dbReference type="EMBL" id="SOCE01000001">
    <property type="protein sequence ID" value="TDU87818.1"/>
    <property type="molecule type" value="Genomic_DNA"/>
</dbReference>
<feature type="domain" description="DUF1707" evidence="2">
    <location>
        <begin position="16"/>
        <end position="68"/>
    </location>
</feature>
<sequence>MMQDEPSPFRRATGQVRIGDAERDQAVAALSEHFVAGRITQTEFEERSDQATRARYVDDLAPLFADLPDDRAAEQFPYAVAVRPDRAPWARGSSRPQRFSPPPLFWLLPLMMTGLVVASVAFAAPWVLWILFWVFIIGGPRARYRRHHQGSGDGRFQRGFGR</sequence>
<dbReference type="RefSeq" id="WP_238157988.1">
    <property type="nucleotide sequence ID" value="NZ_SOCE01000001.1"/>
</dbReference>
<reference evidence="3 4" key="1">
    <citation type="submission" date="2019-03" db="EMBL/GenBank/DDBJ databases">
        <title>Genomic Encyclopedia of Type Strains, Phase III (KMG-III): the genomes of soil and plant-associated and newly described type strains.</title>
        <authorList>
            <person name="Whitman W."/>
        </authorList>
    </citation>
    <scope>NUCLEOTIDE SEQUENCE [LARGE SCALE GENOMIC DNA]</scope>
    <source>
        <strain evidence="3 4">VKM Ac-2575</strain>
    </source>
</reference>
<dbReference type="AlphaFoldDB" id="A0A4R7T9B6"/>
<evidence type="ECO:0000313" key="3">
    <source>
        <dbReference type="EMBL" id="TDU87818.1"/>
    </source>
</evidence>
<accession>A0A4R7T9B6</accession>
<keyword evidence="4" id="KW-1185">Reference proteome</keyword>
<dbReference type="InterPro" id="IPR012551">
    <property type="entry name" value="DUF1707_SHOCT-like"/>
</dbReference>
<feature type="transmembrane region" description="Helical" evidence="1">
    <location>
        <begin position="104"/>
        <end position="137"/>
    </location>
</feature>
<gene>
    <name evidence="3" type="ORF">EV138_1347</name>
</gene>
<name>A0A4R7T9B6_9ACTN</name>
<keyword evidence="1" id="KW-0472">Membrane</keyword>
<organism evidence="3 4">
    <name type="scientific">Kribbella voronezhensis</name>
    <dbReference type="NCBI Taxonomy" id="2512212"/>
    <lineage>
        <taxon>Bacteria</taxon>
        <taxon>Bacillati</taxon>
        <taxon>Actinomycetota</taxon>
        <taxon>Actinomycetes</taxon>
        <taxon>Propionibacteriales</taxon>
        <taxon>Kribbellaceae</taxon>
        <taxon>Kribbella</taxon>
    </lineage>
</organism>
<keyword evidence="1" id="KW-1133">Transmembrane helix</keyword>
<evidence type="ECO:0000259" key="2">
    <source>
        <dbReference type="Pfam" id="PF08044"/>
    </source>
</evidence>
<proteinExistence type="predicted"/>
<dbReference type="Proteomes" id="UP000295151">
    <property type="component" value="Unassembled WGS sequence"/>
</dbReference>